<dbReference type="AlphaFoldDB" id="A0A426Z1U7"/>
<feature type="region of interest" description="Disordered" evidence="1">
    <location>
        <begin position="22"/>
        <end position="76"/>
    </location>
</feature>
<proteinExistence type="predicted"/>
<name>A0A426Z1U7_ENSVE</name>
<organism evidence="2 3">
    <name type="scientific">Ensete ventricosum</name>
    <name type="common">Abyssinian banana</name>
    <name type="synonym">Musa ensete</name>
    <dbReference type="NCBI Taxonomy" id="4639"/>
    <lineage>
        <taxon>Eukaryota</taxon>
        <taxon>Viridiplantae</taxon>
        <taxon>Streptophyta</taxon>
        <taxon>Embryophyta</taxon>
        <taxon>Tracheophyta</taxon>
        <taxon>Spermatophyta</taxon>
        <taxon>Magnoliopsida</taxon>
        <taxon>Liliopsida</taxon>
        <taxon>Zingiberales</taxon>
        <taxon>Musaceae</taxon>
        <taxon>Ensete</taxon>
    </lineage>
</organism>
<dbReference type="EMBL" id="AMZH03008933">
    <property type="protein sequence ID" value="RRT57934.1"/>
    <property type="molecule type" value="Genomic_DNA"/>
</dbReference>
<accession>A0A426Z1U7</accession>
<protein>
    <submittedName>
        <fullName evidence="2">Uncharacterized protein</fullName>
    </submittedName>
</protein>
<reference evidence="2 3" key="1">
    <citation type="journal article" date="2014" name="Agronomy (Basel)">
        <title>A Draft Genome Sequence for Ensete ventricosum, the Drought-Tolerant Tree Against Hunger.</title>
        <authorList>
            <person name="Harrison J."/>
            <person name="Moore K.A."/>
            <person name="Paszkiewicz K."/>
            <person name="Jones T."/>
            <person name="Grant M."/>
            <person name="Ambacheew D."/>
            <person name="Muzemil S."/>
            <person name="Studholme D.J."/>
        </authorList>
    </citation>
    <scope>NUCLEOTIDE SEQUENCE [LARGE SCALE GENOMIC DNA]</scope>
</reference>
<evidence type="ECO:0000256" key="1">
    <source>
        <dbReference type="SAM" id="MobiDB-lite"/>
    </source>
</evidence>
<evidence type="ECO:0000313" key="2">
    <source>
        <dbReference type="EMBL" id="RRT57934.1"/>
    </source>
</evidence>
<feature type="compositionally biased region" description="Basic and acidic residues" evidence="1">
    <location>
        <begin position="22"/>
        <end position="31"/>
    </location>
</feature>
<sequence>MIKTVGELNCFSVYIRLREPDKSEDKTEWSKGVRKRQQVQRGSTTQKLSVSQNGGGLGGVPQCRRGGSTDREERDTDTRQRIVVLWAWQHHDTAEARLP</sequence>
<feature type="compositionally biased region" description="Polar residues" evidence="1">
    <location>
        <begin position="39"/>
        <end position="52"/>
    </location>
</feature>
<gene>
    <name evidence="2" type="ORF">B296_00020408</name>
</gene>
<dbReference type="Proteomes" id="UP000287651">
    <property type="component" value="Unassembled WGS sequence"/>
</dbReference>
<comment type="caution">
    <text evidence="2">The sequence shown here is derived from an EMBL/GenBank/DDBJ whole genome shotgun (WGS) entry which is preliminary data.</text>
</comment>
<evidence type="ECO:0000313" key="3">
    <source>
        <dbReference type="Proteomes" id="UP000287651"/>
    </source>
</evidence>
<feature type="compositionally biased region" description="Basic and acidic residues" evidence="1">
    <location>
        <begin position="67"/>
        <end position="76"/>
    </location>
</feature>